<keyword evidence="4" id="KW-0677">Repeat</keyword>
<dbReference type="InterPro" id="IPR048814">
    <property type="entry name" value="Per1-3_PAS-A"/>
</dbReference>
<evidence type="ECO:0000256" key="4">
    <source>
        <dbReference type="ARBA" id="ARBA00022737"/>
    </source>
</evidence>
<dbReference type="AlphaFoldDB" id="A0A673ICC9"/>
<feature type="region of interest" description="Disordered" evidence="9">
    <location>
        <begin position="627"/>
        <end position="657"/>
    </location>
</feature>
<evidence type="ECO:0000256" key="8">
    <source>
        <dbReference type="ARBA" id="ARBA00023242"/>
    </source>
</evidence>
<keyword evidence="3" id="KW-0963">Cytoplasm</keyword>
<dbReference type="GO" id="GO:0001222">
    <property type="term" value="F:transcription corepressor binding"/>
    <property type="evidence" value="ECO:0007669"/>
    <property type="project" value="TreeGrafter"/>
</dbReference>
<dbReference type="PANTHER" id="PTHR11269:SF8">
    <property type="entry name" value="PERIOD CIRCADIAN PROTEIN HOMOLOG 1"/>
    <property type="match status" value="1"/>
</dbReference>
<feature type="domain" description="PAS" evidence="10">
    <location>
        <begin position="401"/>
        <end position="444"/>
    </location>
</feature>
<dbReference type="SMART" id="SM00091">
    <property type="entry name" value="PAS"/>
    <property type="match status" value="2"/>
</dbReference>
<organism evidence="11 12">
    <name type="scientific">Sinocyclocheilus rhinocerous</name>
    <dbReference type="NCBI Taxonomy" id="307959"/>
    <lineage>
        <taxon>Eukaryota</taxon>
        <taxon>Metazoa</taxon>
        <taxon>Chordata</taxon>
        <taxon>Craniata</taxon>
        <taxon>Vertebrata</taxon>
        <taxon>Euteleostomi</taxon>
        <taxon>Actinopterygii</taxon>
        <taxon>Neopterygii</taxon>
        <taxon>Teleostei</taxon>
        <taxon>Ostariophysi</taxon>
        <taxon>Cypriniformes</taxon>
        <taxon>Cyprinidae</taxon>
        <taxon>Cyprininae</taxon>
        <taxon>Sinocyclocheilus</taxon>
    </lineage>
</organism>
<feature type="region of interest" description="Disordered" evidence="9">
    <location>
        <begin position="535"/>
        <end position="569"/>
    </location>
</feature>
<dbReference type="GO" id="GO:0000976">
    <property type="term" value="F:transcription cis-regulatory region binding"/>
    <property type="evidence" value="ECO:0007669"/>
    <property type="project" value="TreeGrafter"/>
</dbReference>
<comment type="subcellular location">
    <subcellularLocation>
        <location evidence="2">Cytoplasm</location>
    </subcellularLocation>
    <subcellularLocation>
        <location evidence="1">Nucleus</location>
    </subcellularLocation>
</comment>
<dbReference type="GO" id="GO:0000122">
    <property type="term" value="P:negative regulation of transcription by RNA polymerase II"/>
    <property type="evidence" value="ECO:0007669"/>
    <property type="project" value="TreeGrafter"/>
</dbReference>
<feature type="compositionally biased region" description="Basic and acidic residues" evidence="9">
    <location>
        <begin position="13"/>
        <end position="25"/>
    </location>
</feature>
<proteinExistence type="predicted"/>
<keyword evidence="12" id="KW-1185">Reference proteome</keyword>
<dbReference type="InterPro" id="IPR013655">
    <property type="entry name" value="PAS_fold_3"/>
</dbReference>
<dbReference type="InterPro" id="IPR000014">
    <property type="entry name" value="PAS"/>
</dbReference>
<feature type="compositionally biased region" description="Low complexity" evidence="9">
    <location>
        <begin position="126"/>
        <end position="146"/>
    </location>
</feature>
<accession>A0A673ICC9</accession>
<dbReference type="SUPFAM" id="SSF55785">
    <property type="entry name" value="PYP-like sensor domain (PAS domain)"/>
    <property type="match status" value="1"/>
</dbReference>
<feature type="compositionally biased region" description="Low complexity" evidence="9">
    <location>
        <begin position="29"/>
        <end position="49"/>
    </location>
</feature>
<gene>
    <name evidence="11" type="primary">LOC107711564</name>
</gene>
<dbReference type="PANTHER" id="PTHR11269">
    <property type="entry name" value="PERIOD CIRCADIAN PROTEIN"/>
    <property type="match status" value="1"/>
</dbReference>
<dbReference type="CDD" id="cd00130">
    <property type="entry name" value="PAS"/>
    <property type="match status" value="1"/>
</dbReference>
<evidence type="ECO:0000256" key="1">
    <source>
        <dbReference type="ARBA" id="ARBA00004123"/>
    </source>
</evidence>
<dbReference type="Proteomes" id="UP000472270">
    <property type="component" value="Unassembled WGS sequence"/>
</dbReference>
<reference evidence="11" key="2">
    <citation type="submission" date="2025-09" db="UniProtKB">
        <authorList>
            <consortium name="Ensembl"/>
        </authorList>
    </citation>
    <scope>IDENTIFICATION</scope>
</reference>
<dbReference type="FunFam" id="3.30.450.20:FF:000004">
    <property type="entry name" value="Period circadian protein homolog 3"/>
    <property type="match status" value="1"/>
</dbReference>
<sequence length="781" mass="84515">MSDDNSDSAPSNDTDRGAGGVEKKAGLVNRSCSMSESSLSLNLVNSGTGSSPGGVSDHKGSAGDNRGTNSDDTDGLSSGNDSGERESEGGMERGNGSRGRQSNRSYQSSSSQNGKDSGMCLETTESNKSSNSHSPSPAYSLLSASSEQDPPSTSGCSSDQSARVQTQKELMRALNELKIRLPPERKMKGRSSTLNALKYALSCVRQVRANQEYYHQWNVEECHGCSLDLSSFTVEELDNITSEYTLKNTDTFSMAVSFLSGKVVYISPQGSSLLRSKPEKLHGVLFSELLAPQDVSTFYSNTAPSKLPPWASFSTPVDCTQEKSMFCRISGDISTSGDVRYYPFRLTPYLLTLQDSDVAYPQPCCLLIAERVHSGYEAPRIPPDKRIFTTSHTPSCLFQDVDERAVPLLGYLPQELVGTPVLLCIHPDDRPIMLAIHKKILQFAGQPFEHSPLRMCTHNGEYLTIDTSWSSFINPWSRKVAFIVGRHKVRTSPLNEDVFTLPRGLEEWTLSPDIAQLSEQIHRLLVQPVHSGSSQGYSSLASNGSHEHQPSAASSSDSSGPGLEDPSQLHKPMTFQQICKDVHMVKTSGQQVFIESRNRPPPKRHSTAGTKSLTVYSYCNIPNTVKRKCGSSSCTASSTSDDDKQQDAPGNAKGPSVSLVEESTLLPPLAMHSKAESVASVTSQCSFSSTIVHVGDKKPPESDIVMEEAPGGPGGAGAAGGSGGGERLGLTKEVLSTHTQQEEQNFMCHFRDLSKLRVFDPTSALRQRASVPLARGEDVHK</sequence>
<feature type="compositionally biased region" description="Low complexity" evidence="9">
    <location>
        <begin position="98"/>
        <end position="114"/>
    </location>
</feature>
<feature type="compositionally biased region" description="Low complexity" evidence="9">
    <location>
        <begin position="551"/>
        <end position="566"/>
    </location>
</feature>
<dbReference type="GO" id="GO:0005737">
    <property type="term" value="C:cytoplasm"/>
    <property type="evidence" value="ECO:0007669"/>
    <property type="project" value="UniProtKB-SubCell"/>
</dbReference>
<evidence type="ECO:0000256" key="6">
    <source>
        <dbReference type="ARBA" id="ARBA00023108"/>
    </source>
</evidence>
<dbReference type="GO" id="GO:0043153">
    <property type="term" value="P:entrainment of circadian clock by photoperiod"/>
    <property type="evidence" value="ECO:0007669"/>
    <property type="project" value="TreeGrafter"/>
</dbReference>
<feature type="region of interest" description="Disordered" evidence="9">
    <location>
        <begin position="1"/>
        <end position="166"/>
    </location>
</feature>
<evidence type="ECO:0000313" key="11">
    <source>
        <dbReference type="Ensembl" id="ENSSRHP00000038509.1"/>
    </source>
</evidence>
<dbReference type="PROSITE" id="PS50112">
    <property type="entry name" value="PAS"/>
    <property type="match status" value="1"/>
</dbReference>
<dbReference type="FunFam" id="3.30.450.20:FF:000013">
    <property type="entry name" value="Period circadian protein homolog 2"/>
    <property type="match status" value="1"/>
</dbReference>
<dbReference type="GO" id="GO:0032922">
    <property type="term" value="P:circadian regulation of gene expression"/>
    <property type="evidence" value="ECO:0007669"/>
    <property type="project" value="TreeGrafter"/>
</dbReference>
<keyword evidence="5" id="KW-0805">Transcription regulation</keyword>
<reference evidence="11" key="1">
    <citation type="submission" date="2025-08" db="UniProtKB">
        <authorList>
            <consortium name="Ensembl"/>
        </authorList>
    </citation>
    <scope>IDENTIFICATION</scope>
</reference>
<dbReference type="Gene3D" id="3.30.450.20">
    <property type="entry name" value="PAS domain"/>
    <property type="match status" value="2"/>
</dbReference>
<evidence type="ECO:0000256" key="7">
    <source>
        <dbReference type="ARBA" id="ARBA00023163"/>
    </source>
</evidence>
<dbReference type="InterPro" id="IPR050760">
    <property type="entry name" value="Period_circadian_regulator"/>
</dbReference>
<protein>
    <submittedName>
        <fullName evidence="11">Period circadian protein homolog 1-like</fullName>
    </submittedName>
</protein>
<dbReference type="InterPro" id="IPR035965">
    <property type="entry name" value="PAS-like_dom_sf"/>
</dbReference>
<evidence type="ECO:0000256" key="9">
    <source>
        <dbReference type="SAM" id="MobiDB-lite"/>
    </source>
</evidence>
<evidence type="ECO:0000256" key="2">
    <source>
        <dbReference type="ARBA" id="ARBA00004496"/>
    </source>
</evidence>
<feature type="compositionally biased region" description="Polar residues" evidence="9">
    <location>
        <begin position="66"/>
        <end position="81"/>
    </location>
</feature>
<keyword evidence="6" id="KW-0090">Biological rhythms</keyword>
<evidence type="ECO:0000256" key="3">
    <source>
        <dbReference type="ARBA" id="ARBA00022490"/>
    </source>
</evidence>
<evidence type="ECO:0000256" key="5">
    <source>
        <dbReference type="ARBA" id="ARBA00023015"/>
    </source>
</evidence>
<dbReference type="Pfam" id="PF23170">
    <property type="entry name" value="bHLH_PER"/>
    <property type="match status" value="1"/>
</dbReference>
<dbReference type="GO" id="GO:0005634">
    <property type="term" value="C:nucleus"/>
    <property type="evidence" value="ECO:0007669"/>
    <property type="project" value="UniProtKB-SubCell"/>
</dbReference>
<keyword evidence="7" id="KW-0804">Transcription</keyword>
<feature type="compositionally biased region" description="Low complexity" evidence="9">
    <location>
        <begin position="535"/>
        <end position="544"/>
    </location>
</feature>
<evidence type="ECO:0000313" key="12">
    <source>
        <dbReference type="Proteomes" id="UP000472270"/>
    </source>
</evidence>
<evidence type="ECO:0000259" key="10">
    <source>
        <dbReference type="PROSITE" id="PS50112"/>
    </source>
</evidence>
<dbReference type="InterPro" id="IPR057310">
    <property type="entry name" value="PER1-3_bHLH"/>
</dbReference>
<dbReference type="Pfam" id="PF08447">
    <property type="entry name" value="PAS_3"/>
    <property type="match status" value="1"/>
</dbReference>
<dbReference type="Pfam" id="PF21353">
    <property type="entry name" value="Per3-like_PAS-A"/>
    <property type="match status" value="1"/>
</dbReference>
<feature type="compositionally biased region" description="Polar residues" evidence="9">
    <location>
        <begin position="147"/>
        <end position="166"/>
    </location>
</feature>
<dbReference type="Ensembl" id="ENSSRHT00000039612.1">
    <property type="protein sequence ID" value="ENSSRHP00000038509.1"/>
    <property type="gene ID" value="ENSSRHG00000018710.1"/>
</dbReference>
<name>A0A673ICC9_9TELE</name>
<keyword evidence="8" id="KW-0539">Nucleus</keyword>
<feature type="compositionally biased region" description="Basic and acidic residues" evidence="9">
    <location>
        <begin position="82"/>
        <end position="91"/>
    </location>
</feature>